<dbReference type="GO" id="GO:0006935">
    <property type="term" value="P:chemotaxis"/>
    <property type="evidence" value="ECO:0007669"/>
    <property type="project" value="UniProtKB-KW"/>
</dbReference>
<keyword evidence="10" id="KW-0902">Two-component regulatory system</keyword>
<dbReference type="STRING" id="1443111.Z949_1925"/>
<dbReference type="PANTHER" id="PTHR43395:SF10">
    <property type="entry name" value="CHEMOTAXIS PROTEIN CHEA"/>
    <property type="match status" value="1"/>
</dbReference>
<comment type="caution">
    <text evidence="17">The sequence shown here is derived from an EMBL/GenBank/DDBJ whole genome shotgun (WGS) entry which is preliminary data.</text>
</comment>
<keyword evidence="8 17" id="KW-0418">Kinase</keyword>
<keyword evidence="7" id="KW-0547">Nucleotide-binding</keyword>
<comment type="function">
    <text evidence="11">Involved in the transmission of sensory signals from the chemoreceptors to the flagellar motors. CheA is autophosphorylated; it can transfer its phosphate group to either CheB or CheY.</text>
</comment>
<dbReference type="InterPro" id="IPR004358">
    <property type="entry name" value="Sig_transdc_His_kin-like_C"/>
</dbReference>
<evidence type="ECO:0000256" key="4">
    <source>
        <dbReference type="ARBA" id="ARBA00022500"/>
    </source>
</evidence>
<dbReference type="InterPro" id="IPR002545">
    <property type="entry name" value="CheW-lke_dom"/>
</dbReference>
<evidence type="ECO:0000259" key="14">
    <source>
        <dbReference type="PROSITE" id="PS50109"/>
    </source>
</evidence>
<feature type="region of interest" description="Disordered" evidence="13">
    <location>
        <begin position="257"/>
        <end position="284"/>
    </location>
</feature>
<dbReference type="InterPro" id="IPR005467">
    <property type="entry name" value="His_kinase_dom"/>
</dbReference>
<dbReference type="PROSITE" id="PS50894">
    <property type="entry name" value="HPT"/>
    <property type="match status" value="1"/>
</dbReference>
<protein>
    <recommendedName>
        <fullName evidence="3">Chemotaxis protein CheA</fullName>
        <ecNumber evidence="2">2.7.13.3</ecNumber>
    </recommendedName>
</protein>
<gene>
    <name evidence="17" type="ORF">C8N30_2603</name>
</gene>
<dbReference type="PRINTS" id="PR00344">
    <property type="entry name" value="BCTRLSENSOR"/>
</dbReference>
<evidence type="ECO:0000313" key="17">
    <source>
        <dbReference type="EMBL" id="RKE93540.1"/>
    </source>
</evidence>
<evidence type="ECO:0000256" key="11">
    <source>
        <dbReference type="ARBA" id="ARBA00035100"/>
    </source>
</evidence>
<dbReference type="InterPro" id="IPR036641">
    <property type="entry name" value="HPT_dom_sf"/>
</dbReference>
<dbReference type="InterPro" id="IPR051315">
    <property type="entry name" value="Bact_Chemotaxis_CheA"/>
</dbReference>
<proteinExistence type="predicted"/>
<dbReference type="SUPFAM" id="SSF50341">
    <property type="entry name" value="CheW-like"/>
    <property type="match status" value="1"/>
</dbReference>
<sequence length="691" mass="74934">MSNSDDIRAMFFDECSDLMESLFEGLTRLEEGVPEEDTVNAVFRAVHSIKGGAGAFKLADLVLFAHKFETVLDELRSGRLEQDDKLIPTMLRAADHLTHLVEVAQSESEINHSRGTELLAELNAYVDASVLPEAEFTPMAMDFDTMFMPPTPNETLEIEFRPHAKLYHNGHDPLLLIDALHKQGALSVAIDLDAITRFENYDPDAPTLKFKLTFLASEAKRLIKENFEFVDGICDLTITEFTPEIAVVETAAAQSQPDPLVVEPSPTKALDTSPKTSGFSGRGEPANATLRVELEKVDRLINTVGELIINQAMVNQRIEQLNLANDSDLWSDMADYKVLARDLQEGVMSIRAQPVKPLFQRMARITREAADTSKKSVRLVQVGENTEVDKTVIERLADPLTHMIRNAVDHGLENGEGRKAAGKAEVGTITLSARHMSGNLMIEVADDGGGLNRDRILDIAISKGLVPRNAELQDGEIDKLLFLPGFSTNKEVSELSGRGVGMDVVKTAVQALGGRIAISSALGKGTTFAIVLPLTLAVVEGIVISVAGETMIVPITAVLETFRPKKSEIFRLASGGRVLSIRGEYVPIVSVAGCLGFEAGMADPQTAVLVLVENMDHSRFALEVDSIHDQRQVVIKSVSGDYGTIPGVSAATIMGNGQIALILDVDHLSNKENVVASMPPPPSQTASMSNE</sequence>
<evidence type="ECO:0000256" key="13">
    <source>
        <dbReference type="SAM" id="MobiDB-lite"/>
    </source>
</evidence>
<keyword evidence="18" id="KW-1185">Reference proteome</keyword>
<evidence type="ECO:0000313" key="18">
    <source>
        <dbReference type="Proteomes" id="UP000284407"/>
    </source>
</evidence>
<comment type="catalytic activity">
    <reaction evidence="1">
        <text>ATP + protein L-histidine = ADP + protein N-phospho-L-histidine.</text>
        <dbReference type="EC" id="2.7.13.3"/>
    </reaction>
</comment>
<feature type="domain" description="Histidine kinase" evidence="14">
    <location>
        <begin position="327"/>
        <end position="536"/>
    </location>
</feature>
<dbReference type="SMART" id="SM00387">
    <property type="entry name" value="HATPase_c"/>
    <property type="match status" value="1"/>
</dbReference>
<dbReference type="SUPFAM" id="SSF47226">
    <property type="entry name" value="Histidine-containing phosphotransfer domain, HPT domain"/>
    <property type="match status" value="1"/>
</dbReference>
<dbReference type="InterPro" id="IPR036061">
    <property type="entry name" value="CheW-like_dom_sf"/>
</dbReference>
<dbReference type="CDD" id="cd00088">
    <property type="entry name" value="HPT"/>
    <property type="match status" value="1"/>
</dbReference>
<evidence type="ECO:0000256" key="3">
    <source>
        <dbReference type="ARBA" id="ARBA00021495"/>
    </source>
</evidence>
<dbReference type="Pfam" id="PF02518">
    <property type="entry name" value="HATPase_c"/>
    <property type="match status" value="1"/>
</dbReference>
<dbReference type="Pfam" id="PF01584">
    <property type="entry name" value="CheW"/>
    <property type="match status" value="1"/>
</dbReference>
<evidence type="ECO:0000256" key="6">
    <source>
        <dbReference type="ARBA" id="ARBA00022679"/>
    </source>
</evidence>
<dbReference type="SMART" id="SM00260">
    <property type="entry name" value="CheW"/>
    <property type="match status" value="1"/>
</dbReference>
<dbReference type="Gene3D" id="1.20.120.160">
    <property type="entry name" value="HPT domain"/>
    <property type="match status" value="1"/>
</dbReference>
<dbReference type="PROSITE" id="PS50109">
    <property type="entry name" value="HIS_KIN"/>
    <property type="match status" value="1"/>
</dbReference>
<organism evidence="17 18">
    <name type="scientific">Sulfitobacter guttiformis</name>
    <dbReference type="NCBI Taxonomy" id="74349"/>
    <lineage>
        <taxon>Bacteria</taxon>
        <taxon>Pseudomonadati</taxon>
        <taxon>Pseudomonadota</taxon>
        <taxon>Alphaproteobacteria</taxon>
        <taxon>Rhodobacterales</taxon>
        <taxon>Roseobacteraceae</taxon>
        <taxon>Sulfitobacter</taxon>
    </lineage>
</organism>
<dbReference type="InterPro" id="IPR008207">
    <property type="entry name" value="Sig_transdc_His_kin_Hpt_dom"/>
</dbReference>
<reference evidence="17 18" key="1">
    <citation type="submission" date="2018-09" db="EMBL/GenBank/DDBJ databases">
        <title>Genomic Encyclopedia of Archaeal and Bacterial Type Strains, Phase II (KMG-II): from individual species to whole genera.</title>
        <authorList>
            <person name="Goeker M."/>
        </authorList>
    </citation>
    <scope>NUCLEOTIDE SEQUENCE [LARGE SCALE GENOMIC DNA]</scope>
    <source>
        <strain evidence="17 18">DSM 11458</strain>
    </source>
</reference>
<accession>A0A420DH47</accession>
<evidence type="ECO:0000259" key="16">
    <source>
        <dbReference type="PROSITE" id="PS50894"/>
    </source>
</evidence>
<feature type="modified residue" description="Phosphohistidine" evidence="12">
    <location>
        <position position="47"/>
    </location>
</feature>
<evidence type="ECO:0000256" key="9">
    <source>
        <dbReference type="ARBA" id="ARBA00022840"/>
    </source>
</evidence>
<dbReference type="Pfam" id="PF02895">
    <property type="entry name" value="H-kinase_dim"/>
    <property type="match status" value="1"/>
</dbReference>
<dbReference type="Gene3D" id="3.30.565.10">
    <property type="entry name" value="Histidine kinase-like ATPase, C-terminal domain"/>
    <property type="match status" value="1"/>
</dbReference>
<evidence type="ECO:0000256" key="1">
    <source>
        <dbReference type="ARBA" id="ARBA00000085"/>
    </source>
</evidence>
<name>A0A420DH47_9RHOB</name>
<dbReference type="GO" id="GO:0005737">
    <property type="term" value="C:cytoplasm"/>
    <property type="evidence" value="ECO:0007669"/>
    <property type="project" value="InterPro"/>
</dbReference>
<dbReference type="Pfam" id="PF01627">
    <property type="entry name" value="Hpt"/>
    <property type="match status" value="1"/>
</dbReference>
<dbReference type="Gene3D" id="1.10.287.560">
    <property type="entry name" value="Histidine kinase CheA-like, homodimeric domain"/>
    <property type="match status" value="1"/>
</dbReference>
<evidence type="ECO:0000256" key="12">
    <source>
        <dbReference type="PROSITE-ProRule" id="PRU00110"/>
    </source>
</evidence>
<dbReference type="SUPFAM" id="SSF55874">
    <property type="entry name" value="ATPase domain of HSP90 chaperone/DNA topoisomerase II/histidine kinase"/>
    <property type="match status" value="1"/>
</dbReference>
<evidence type="ECO:0000256" key="2">
    <source>
        <dbReference type="ARBA" id="ARBA00012438"/>
    </source>
</evidence>
<dbReference type="PROSITE" id="PS50851">
    <property type="entry name" value="CHEW"/>
    <property type="match status" value="1"/>
</dbReference>
<dbReference type="SMART" id="SM01231">
    <property type="entry name" value="H-kinase_dim"/>
    <property type="match status" value="1"/>
</dbReference>
<dbReference type="GO" id="GO:0005524">
    <property type="term" value="F:ATP binding"/>
    <property type="evidence" value="ECO:0007669"/>
    <property type="project" value="UniProtKB-KW"/>
</dbReference>
<feature type="domain" description="CheW-like" evidence="15">
    <location>
        <begin position="538"/>
        <end position="674"/>
    </location>
</feature>
<evidence type="ECO:0000256" key="10">
    <source>
        <dbReference type="ARBA" id="ARBA00023012"/>
    </source>
</evidence>
<dbReference type="OrthoDB" id="9803176at2"/>
<dbReference type="GO" id="GO:0000155">
    <property type="term" value="F:phosphorelay sensor kinase activity"/>
    <property type="evidence" value="ECO:0007669"/>
    <property type="project" value="InterPro"/>
</dbReference>
<dbReference type="CDD" id="cd16916">
    <property type="entry name" value="HATPase_CheA-like"/>
    <property type="match status" value="1"/>
</dbReference>
<dbReference type="PANTHER" id="PTHR43395">
    <property type="entry name" value="SENSOR HISTIDINE KINASE CHEA"/>
    <property type="match status" value="1"/>
</dbReference>
<dbReference type="Gene3D" id="2.30.30.40">
    <property type="entry name" value="SH3 Domains"/>
    <property type="match status" value="1"/>
</dbReference>
<dbReference type="InterPro" id="IPR037006">
    <property type="entry name" value="CheA-like_homodim_sf"/>
</dbReference>
<keyword evidence="4" id="KW-0145">Chemotaxis</keyword>
<keyword evidence="9" id="KW-0067">ATP-binding</keyword>
<dbReference type="Proteomes" id="UP000284407">
    <property type="component" value="Unassembled WGS sequence"/>
</dbReference>
<dbReference type="SMART" id="SM00073">
    <property type="entry name" value="HPT"/>
    <property type="match status" value="1"/>
</dbReference>
<evidence type="ECO:0000256" key="8">
    <source>
        <dbReference type="ARBA" id="ARBA00022777"/>
    </source>
</evidence>
<dbReference type="AlphaFoldDB" id="A0A420DH47"/>
<keyword evidence="6" id="KW-0808">Transferase</keyword>
<dbReference type="InterPro" id="IPR003594">
    <property type="entry name" value="HATPase_dom"/>
</dbReference>
<dbReference type="SUPFAM" id="SSF47384">
    <property type="entry name" value="Homodimeric domain of signal transducing histidine kinase"/>
    <property type="match status" value="1"/>
</dbReference>
<dbReference type="CDD" id="cd00731">
    <property type="entry name" value="CheA_reg"/>
    <property type="match status" value="1"/>
</dbReference>
<evidence type="ECO:0000256" key="7">
    <source>
        <dbReference type="ARBA" id="ARBA00022741"/>
    </source>
</evidence>
<dbReference type="InterPro" id="IPR036890">
    <property type="entry name" value="HATPase_C_sf"/>
</dbReference>
<dbReference type="InterPro" id="IPR036097">
    <property type="entry name" value="HisK_dim/P_sf"/>
</dbReference>
<evidence type="ECO:0000256" key="5">
    <source>
        <dbReference type="ARBA" id="ARBA00022553"/>
    </source>
</evidence>
<dbReference type="InterPro" id="IPR004105">
    <property type="entry name" value="CheA-like_dim"/>
</dbReference>
<dbReference type="FunFam" id="3.30.565.10:FF:000016">
    <property type="entry name" value="Chemotaxis protein CheA, putative"/>
    <property type="match status" value="1"/>
</dbReference>
<evidence type="ECO:0000259" key="15">
    <source>
        <dbReference type="PROSITE" id="PS50851"/>
    </source>
</evidence>
<keyword evidence="5 12" id="KW-0597">Phosphoprotein</keyword>
<feature type="domain" description="HPt" evidence="16">
    <location>
        <begin position="1"/>
        <end position="104"/>
    </location>
</feature>
<dbReference type="EMBL" id="RAQK01000002">
    <property type="protein sequence ID" value="RKE93540.1"/>
    <property type="molecule type" value="Genomic_DNA"/>
</dbReference>
<dbReference type="EC" id="2.7.13.3" evidence="2"/>